<dbReference type="InterPro" id="IPR000421">
    <property type="entry name" value="FA58C"/>
</dbReference>
<organism evidence="3 4">
    <name type="scientific">Rhodopirellula sallentina SM41</name>
    <dbReference type="NCBI Taxonomy" id="1263870"/>
    <lineage>
        <taxon>Bacteria</taxon>
        <taxon>Pseudomonadati</taxon>
        <taxon>Planctomycetota</taxon>
        <taxon>Planctomycetia</taxon>
        <taxon>Pirellulales</taxon>
        <taxon>Pirellulaceae</taxon>
        <taxon>Rhodopirellula</taxon>
    </lineage>
</organism>
<evidence type="ECO:0000259" key="2">
    <source>
        <dbReference type="PROSITE" id="PS50022"/>
    </source>
</evidence>
<dbReference type="PATRIC" id="fig|1263870.3.peg.359"/>
<dbReference type="Proteomes" id="UP000011885">
    <property type="component" value="Unassembled WGS sequence"/>
</dbReference>
<keyword evidence="1" id="KW-0732">Signal</keyword>
<comment type="caution">
    <text evidence="3">The sequence shown here is derived from an EMBL/GenBank/DDBJ whole genome shotgun (WGS) entry which is preliminary data.</text>
</comment>
<feature type="chain" id="PRO_5004073315" evidence="1">
    <location>
        <begin position="18"/>
        <end position="736"/>
    </location>
</feature>
<name>M5UAA7_9BACT</name>
<feature type="domain" description="F5/8 type C" evidence="2">
    <location>
        <begin position="2"/>
        <end position="150"/>
    </location>
</feature>
<dbReference type="SUPFAM" id="SSF49785">
    <property type="entry name" value="Galactose-binding domain-like"/>
    <property type="match status" value="1"/>
</dbReference>
<dbReference type="Pfam" id="PF00754">
    <property type="entry name" value="F5_F8_type_C"/>
    <property type="match status" value="1"/>
</dbReference>
<evidence type="ECO:0000313" key="4">
    <source>
        <dbReference type="Proteomes" id="UP000011885"/>
    </source>
</evidence>
<gene>
    <name evidence="3" type="ORF">RSSM_00327</name>
</gene>
<dbReference type="EMBL" id="ANOH01000031">
    <property type="protein sequence ID" value="EMI58224.1"/>
    <property type="molecule type" value="Genomic_DNA"/>
</dbReference>
<sequence length="736" mass="82840">MCHVALALLLSATTASGQENLAATATATASNARDGYVPANAVDGVISDESRWLSHSGRKAWLLMDLGVPKRVTVAHVFTGYQDASAVRSFDLEYRSEDGWELIPGGRVRGNSQTRLVVEFTHPVSTSAVRFVNRDPSQVARVREIALYEDASVAIGTGLADRSRGNRPEIDPTRHLVVVNQVGYQTSWPKRFTAPLSPDGALFAIRESNNERSLFRGVVRNGLGDFTGFRPADGDVEFLIEVSGKGLKSAVSDPFSIREDLYQEQFWQAAVDFMIDSRSVVGTHPSAYGGSAWRDGTYYDFVVPSLVLLYLSDPEFVESMPKQLDWHYDKKRILSKDFQFDAKTPHSDGVLDAARGYYADLEPPHPGAPDVIKLIHWGLGYYLLKPASKDPSGDPEPWKVQGQTVEQFAFLLWAWPRLELDRWLDKSFYDRCQAFVSKHWEESGLLENSKWWDPATYQSVSDLMGPNPMGGYLHPYKGRHAPGHSILPNLLMYEVTNRSGLPNSERYLHAAQKQTEWLIKNIDWNDPRSTKGHRMSEHKTVPGLVWFLQNYPDHAPPDLPGFIEKWAQVAVSRSNNMWDFRRFDLGEHWTIPKLNEPGNLAGFPACALSASWVVKDPELVKRLRQLAVAQFDNLFGRNPIQAAAPGHPENGFRLVERGWPKLYPKNVCARIELCRGALCASPGSEMYPLDIDGKFRHPEGWVNFNAAWNVGLAYFAWDQYGRAPFHNGKTRIRTDR</sequence>
<feature type="signal peptide" evidence="1">
    <location>
        <begin position="1"/>
        <end position="17"/>
    </location>
</feature>
<dbReference type="InterPro" id="IPR008979">
    <property type="entry name" value="Galactose-bd-like_sf"/>
</dbReference>
<accession>M5UAA7</accession>
<dbReference type="PROSITE" id="PS50022">
    <property type="entry name" value="FA58C_3"/>
    <property type="match status" value="1"/>
</dbReference>
<evidence type="ECO:0000313" key="3">
    <source>
        <dbReference type="EMBL" id="EMI58224.1"/>
    </source>
</evidence>
<proteinExistence type="predicted"/>
<dbReference type="AlphaFoldDB" id="M5UAA7"/>
<dbReference type="SUPFAM" id="SSF48208">
    <property type="entry name" value="Six-hairpin glycosidases"/>
    <property type="match status" value="1"/>
</dbReference>
<protein>
    <submittedName>
        <fullName evidence="3">Secreted protein containing Coagulation factor 5/8 type</fullName>
    </submittedName>
</protein>
<dbReference type="InterPro" id="IPR008928">
    <property type="entry name" value="6-hairpin_glycosidase_sf"/>
</dbReference>
<dbReference type="Gene3D" id="2.60.120.260">
    <property type="entry name" value="Galactose-binding domain-like"/>
    <property type="match status" value="1"/>
</dbReference>
<keyword evidence="4" id="KW-1185">Reference proteome</keyword>
<dbReference type="GO" id="GO:0005975">
    <property type="term" value="P:carbohydrate metabolic process"/>
    <property type="evidence" value="ECO:0007669"/>
    <property type="project" value="InterPro"/>
</dbReference>
<reference evidence="3 4" key="1">
    <citation type="journal article" date="2013" name="Mar. Genomics">
        <title>Expression of sulfatases in Rhodopirellula baltica and the diversity of sulfatases in the genus Rhodopirellula.</title>
        <authorList>
            <person name="Wegner C.E."/>
            <person name="Richter-Heitmann T."/>
            <person name="Klindworth A."/>
            <person name="Klockow C."/>
            <person name="Richter M."/>
            <person name="Achstetter T."/>
            <person name="Glockner F.O."/>
            <person name="Harder J."/>
        </authorList>
    </citation>
    <scope>NUCLEOTIDE SEQUENCE [LARGE SCALE GENOMIC DNA]</scope>
    <source>
        <strain evidence="3 4">SM41</strain>
    </source>
</reference>
<evidence type="ECO:0000256" key="1">
    <source>
        <dbReference type="SAM" id="SignalP"/>
    </source>
</evidence>